<reference evidence="8 9" key="1">
    <citation type="submission" date="2018-02" db="EMBL/GenBank/DDBJ databases">
        <title>Draft genome sequences of Elsinoe sp., causing black scab on jojoba.</title>
        <authorList>
            <person name="Stodart B."/>
            <person name="Jeffress S."/>
            <person name="Ash G."/>
            <person name="Arun Chinnappa K."/>
        </authorList>
    </citation>
    <scope>NUCLEOTIDE SEQUENCE [LARGE SCALE GENOMIC DNA]</scope>
    <source>
        <strain evidence="8 9">Hillstone_2</strain>
    </source>
</reference>
<proteinExistence type="inferred from homology"/>
<feature type="transmembrane region" description="Helical" evidence="6">
    <location>
        <begin position="105"/>
        <end position="129"/>
    </location>
</feature>
<dbReference type="PANTHER" id="PTHR33048:SF96">
    <property type="entry name" value="INTEGRAL MEMBRANE PROTEIN"/>
    <property type="match status" value="1"/>
</dbReference>
<dbReference type="GO" id="GO:0016020">
    <property type="term" value="C:membrane"/>
    <property type="evidence" value="ECO:0007669"/>
    <property type="project" value="UniProtKB-SubCell"/>
</dbReference>
<feature type="transmembrane region" description="Helical" evidence="6">
    <location>
        <begin position="264"/>
        <end position="285"/>
    </location>
</feature>
<feature type="transmembrane region" description="Helical" evidence="6">
    <location>
        <begin position="34"/>
        <end position="52"/>
    </location>
</feature>
<feature type="domain" description="Rhodopsin" evidence="7">
    <location>
        <begin position="48"/>
        <end position="287"/>
    </location>
</feature>
<feature type="transmembrane region" description="Helical" evidence="6">
    <location>
        <begin position="64"/>
        <end position="85"/>
    </location>
</feature>
<name>A0A4U7ATI7_9PEZI</name>
<comment type="subcellular location">
    <subcellularLocation>
        <location evidence="1">Membrane</location>
        <topology evidence="1">Multi-pass membrane protein</topology>
    </subcellularLocation>
</comment>
<protein>
    <recommendedName>
        <fullName evidence="7">Rhodopsin domain-containing protein</fullName>
    </recommendedName>
</protein>
<feature type="transmembrane region" description="Helical" evidence="6">
    <location>
        <begin position="141"/>
        <end position="159"/>
    </location>
</feature>
<dbReference type="InterPro" id="IPR052337">
    <property type="entry name" value="SAT4-like"/>
</dbReference>
<keyword evidence="3 6" id="KW-1133">Transmembrane helix</keyword>
<gene>
    <name evidence="8" type="ORF">C1H76_6164</name>
</gene>
<dbReference type="Pfam" id="PF20684">
    <property type="entry name" value="Fung_rhodopsin"/>
    <property type="match status" value="1"/>
</dbReference>
<accession>A0A4U7ATI7</accession>
<feature type="transmembrane region" description="Helical" evidence="6">
    <location>
        <begin position="224"/>
        <end position="244"/>
    </location>
</feature>
<dbReference type="InterPro" id="IPR049326">
    <property type="entry name" value="Rhodopsin_dom_fungi"/>
</dbReference>
<feature type="transmembrane region" description="Helical" evidence="6">
    <location>
        <begin position="179"/>
        <end position="212"/>
    </location>
</feature>
<keyword evidence="2 6" id="KW-0812">Transmembrane</keyword>
<keyword evidence="4 6" id="KW-0472">Membrane</keyword>
<sequence length="361" mass="39233">MSLLPRTNDASTTGYTASISIPAIIATIEEIRNMTIALTVLIILSVLLRMYVRLGLVKRFDPSDWAMVATFLFAMAHNGTSIYNASVTHRIWSGQVELIEEYKTVLRVSGVFYTLSLIALKISLGYFFLNIFSHMKIQKMMIWTVMAVSTTVGVAYVAVGNLTCAQIKAIPGLETTCPTAVQTAATVLFVIFSIITIVGDFAFALMGIFALWGATMPLPTKLSACVLLALGSIGGVASTARLAVVLEPTNFAKYTQQSFTLLRWVLIEIALGIIAANLAMVRILFQRVLARVGILSSAGETTKAGVPATVGSGGKRTRNDPLTGDVEDELHFVTEIRLEVDAEKGVEDLRVVERSEMPYLR</sequence>
<evidence type="ECO:0000256" key="5">
    <source>
        <dbReference type="ARBA" id="ARBA00038359"/>
    </source>
</evidence>
<dbReference type="EMBL" id="PTQR01000080">
    <property type="protein sequence ID" value="TKX21668.1"/>
    <property type="molecule type" value="Genomic_DNA"/>
</dbReference>
<evidence type="ECO:0000313" key="8">
    <source>
        <dbReference type="EMBL" id="TKX21668.1"/>
    </source>
</evidence>
<evidence type="ECO:0000256" key="1">
    <source>
        <dbReference type="ARBA" id="ARBA00004141"/>
    </source>
</evidence>
<evidence type="ECO:0000313" key="9">
    <source>
        <dbReference type="Proteomes" id="UP000308133"/>
    </source>
</evidence>
<evidence type="ECO:0000259" key="7">
    <source>
        <dbReference type="Pfam" id="PF20684"/>
    </source>
</evidence>
<dbReference type="AlphaFoldDB" id="A0A4U7ATI7"/>
<evidence type="ECO:0000256" key="4">
    <source>
        <dbReference type="ARBA" id="ARBA00023136"/>
    </source>
</evidence>
<evidence type="ECO:0000256" key="6">
    <source>
        <dbReference type="SAM" id="Phobius"/>
    </source>
</evidence>
<comment type="caution">
    <text evidence="8">The sequence shown here is derived from an EMBL/GenBank/DDBJ whole genome shotgun (WGS) entry which is preliminary data.</text>
</comment>
<evidence type="ECO:0000256" key="3">
    <source>
        <dbReference type="ARBA" id="ARBA00022989"/>
    </source>
</evidence>
<dbReference type="Proteomes" id="UP000308133">
    <property type="component" value="Unassembled WGS sequence"/>
</dbReference>
<organism evidence="8 9">
    <name type="scientific">Elsinoe australis</name>
    <dbReference type="NCBI Taxonomy" id="40998"/>
    <lineage>
        <taxon>Eukaryota</taxon>
        <taxon>Fungi</taxon>
        <taxon>Dikarya</taxon>
        <taxon>Ascomycota</taxon>
        <taxon>Pezizomycotina</taxon>
        <taxon>Dothideomycetes</taxon>
        <taxon>Dothideomycetidae</taxon>
        <taxon>Myriangiales</taxon>
        <taxon>Elsinoaceae</taxon>
        <taxon>Elsinoe</taxon>
    </lineage>
</organism>
<comment type="similarity">
    <text evidence="5">Belongs to the SAT4 family.</text>
</comment>
<dbReference type="PANTHER" id="PTHR33048">
    <property type="entry name" value="PTH11-LIKE INTEGRAL MEMBRANE PROTEIN (AFU_ORTHOLOGUE AFUA_5G11245)"/>
    <property type="match status" value="1"/>
</dbReference>
<evidence type="ECO:0000256" key="2">
    <source>
        <dbReference type="ARBA" id="ARBA00022692"/>
    </source>
</evidence>